<keyword evidence="1" id="KW-0175">Coiled coil</keyword>
<protein>
    <recommendedName>
        <fullName evidence="3">MATH domain-containing protein</fullName>
    </recommendedName>
</protein>
<keyword evidence="5" id="KW-1185">Reference proteome</keyword>
<proteinExistence type="predicted"/>
<feature type="domain" description="MATH" evidence="3">
    <location>
        <begin position="633"/>
        <end position="745"/>
    </location>
</feature>
<reference evidence="4 5" key="1">
    <citation type="submission" date="2014-11" db="EMBL/GenBank/DDBJ databases">
        <authorList>
            <person name="Zhu J."/>
            <person name="Qi W."/>
            <person name="Song R."/>
        </authorList>
    </citation>
    <scope>NUCLEOTIDE SEQUENCE [LARGE SCALE GENOMIC DNA]</scope>
</reference>
<evidence type="ECO:0000259" key="3">
    <source>
        <dbReference type="PROSITE" id="PS50144"/>
    </source>
</evidence>
<dbReference type="AlphaFoldDB" id="A0A0G4ET89"/>
<name>A0A0G4ET89_VITBC</name>
<feature type="compositionally biased region" description="Low complexity" evidence="2">
    <location>
        <begin position="322"/>
        <end position="338"/>
    </location>
</feature>
<evidence type="ECO:0000256" key="1">
    <source>
        <dbReference type="SAM" id="Coils"/>
    </source>
</evidence>
<feature type="region of interest" description="Disordered" evidence="2">
    <location>
        <begin position="362"/>
        <end position="389"/>
    </location>
</feature>
<dbReference type="EMBL" id="CDMY01000305">
    <property type="protein sequence ID" value="CEM01388.1"/>
    <property type="molecule type" value="Genomic_DNA"/>
</dbReference>
<evidence type="ECO:0000313" key="4">
    <source>
        <dbReference type="EMBL" id="CEM01388.1"/>
    </source>
</evidence>
<feature type="coiled-coil region" evidence="1">
    <location>
        <begin position="24"/>
        <end position="72"/>
    </location>
</feature>
<gene>
    <name evidence="4" type="ORF">Vbra_13082</name>
</gene>
<dbReference type="SUPFAM" id="SSF49599">
    <property type="entry name" value="TRAF domain-like"/>
    <property type="match status" value="1"/>
</dbReference>
<dbReference type="Proteomes" id="UP000041254">
    <property type="component" value="Unassembled WGS sequence"/>
</dbReference>
<feature type="region of interest" description="Disordered" evidence="2">
    <location>
        <begin position="303"/>
        <end position="341"/>
    </location>
</feature>
<evidence type="ECO:0000256" key="2">
    <source>
        <dbReference type="SAM" id="MobiDB-lite"/>
    </source>
</evidence>
<feature type="compositionally biased region" description="Polar residues" evidence="2">
    <location>
        <begin position="365"/>
        <end position="383"/>
    </location>
</feature>
<dbReference type="PROSITE" id="PS50144">
    <property type="entry name" value="MATH"/>
    <property type="match status" value="1"/>
</dbReference>
<sequence>MKSRRSVAPDPDPRSPPTEPNPKLTAALDQIEELQSRNNVLEKSVEDLTAHVEALEKQNQASAAMAETLMQQLQSLSGKVTDQNDRISNESKAVNDRVSSLETHTDERLKEVTERIDELETDLISRIDDLDRSKVGGLQRALTSTANNLETALKSATSAIRDDLDSKGDELSNIQTQIRGELETHKKESIHEIRSQTAKLRETERVLHSQMEQSSASIRDDMAQHLHRLAAAHYATATRFTAILEDNILRIDTCESMSVRKVLWRLPTNLTETTELPLVLFSPSFAAAGIPYLQLQMAITPRPAKSEEPPAMQPSIEDAPRTDANADAGTSTAAVAADPNQRADVSQPVVVLAVPPAPLQAGVAKSTSLRTSKAQSQGSSTKGRPSKGSIAGAAGEISIYLWAPAGIHVHFRIGLGSQAPDNPDLAASAMGSIASSPPVTHTFASRFHLHPDANMQRAAATAALHSRSITCLPPPQQEERAFVPCADEGEGGHGWPFDSATWTELHGPQLRHRGRAGGDSLWDFPPMQRFQKAAAEKLLVTSENGKGKEELRGVFGHLLRGMYVTVEILDVSSTSSLDGPAAPLPLSDPSTADSEREREEAVCCGGLEVECVTDQQISHNLQKELRRWEDKHVKKAEWRINNLSERLSVCRGEPLVSPSFHIAGIPDVSLQFWPEGYTTAAKQFCSLFLSCPPGVAVNASLWAGGMMRRIQHFYERREAYGKTNFAPLNSVVDHLSDSVLISVDINEVEFRLHQQSSDGTLRLKAKSMASDLLDAVKCVGANGCAADGGLTEEKRKRLSGGSV</sequence>
<feature type="region of interest" description="Disordered" evidence="2">
    <location>
        <begin position="1"/>
        <end position="23"/>
    </location>
</feature>
<organism evidence="4 5">
    <name type="scientific">Vitrella brassicaformis (strain CCMP3155)</name>
    <dbReference type="NCBI Taxonomy" id="1169540"/>
    <lineage>
        <taxon>Eukaryota</taxon>
        <taxon>Sar</taxon>
        <taxon>Alveolata</taxon>
        <taxon>Colpodellida</taxon>
        <taxon>Vitrellaceae</taxon>
        <taxon>Vitrella</taxon>
    </lineage>
</organism>
<accession>A0A0G4ET89</accession>
<evidence type="ECO:0000313" key="5">
    <source>
        <dbReference type="Proteomes" id="UP000041254"/>
    </source>
</evidence>
<dbReference type="VEuPathDB" id="CryptoDB:Vbra_13082"/>
<dbReference type="InterPro" id="IPR002083">
    <property type="entry name" value="MATH/TRAF_dom"/>
</dbReference>
<dbReference type="InParanoid" id="A0A0G4ET89"/>
<dbReference type="CDD" id="cd00121">
    <property type="entry name" value="MATH"/>
    <property type="match status" value="1"/>
</dbReference>